<name>K0S8F3_THAOC</name>
<dbReference type="EMBL" id="AGNL01019785">
    <property type="protein sequence ID" value="EJK61585.1"/>
    <property type="molecule type" value="Genomic_DNA"/>
</dbReference>
<accession>K0S8F3</accession>
<sequence>MIFNVQGNRQSAERAEVPLRPLVPLTVQLLKLELCRALLACLLVLLAVGPLAVHAAVLDEAAGRAVLELDGVAPGLAAVGAGFNATAINGHAIHGVLSRLRVSGTDELDHWPTAQRSTSEEEPRKDLRLQLVEAARLAEEDFSLGVGVWTRFIRVSFQTRAGPRAPQQPENSPKTANSRAEVWNFLLHGLSSPSPVSPQSTSPVHAFPSGGDKFSGSSRPRSINQY</sequence>
<evidence type="ECO:0000313" key="4">
    <source>
        <dbReference type="Proteomes" id="UP000266841"/>
    </source>
</evidence>
<dbReference type="AlphaFoldDB" id="K0S8F3"/>
<keyword evidence="2" id="KW-1133">Transmembrane helix</keyword>
<comment type="caution">
    <text evidence="3">The sequence shown here is derived from an EMBL/GenBank/DDBJ whole genome shotgun (WGS) entry which is preliminary data.</text>
</comment>
<keyword evidence="2" id="KW-0812">Transmembrane</keyword>
<feature type="region of interest" description="Disordered" evidence="1">
    <location>
        <begin position="192"/>
        <end position="226"/>
    </location>
</feature>
<evidence type="ECO:0000256" key="2">
    <source>
        <dbReference type="SAM" id="Phobius"/>
    </source>
</evidence>
<evidence type="ECO:0000313" key="3">
    <source>
        <dbReference type="EMBL" id="EJK61585.1"/>
    </source>
</evidence>
<keyword evidence="4" id="KW-1185">Reference proteome</keyword>
<proteinExistence type="predicted"/>
<gene>
    <name evidence="3" type="ORF">THAOC_17900</name>
</gene>
<feature type="transmembrane region" description="Helical" evidence="2">
    <location>
        <begin position="37"/>
        <end position="57"/>
    </location>
</feature>
<reference evidence="3 4" key="1">
    <citation type="journal article" date="2012" name="Genome Biol.">
        <title>Genome and low-iron response of an oceanic diatom adapted to chronic iron limitation.</title>
        <authorList>
            <person name="Lommer M."/>
            <person name="Specht M."/>
            <person name="Roy A.S."/>
            <person name="Kraemer L."/>
            <person name="Andreson R."/>
            <person name="Gutowska M.A."/>
            <person name="Wolf J."/>
            <person name="Bergner S.V."/>
            <person name="Schilhabel M.B."/>
            <person name="Klostermeier U.C."/>
            <person name="Beiko R.G."/>
            <person name="Rosenstiel P."/>
            <person name="Hippler M."/>
            <person name="Laroche J."/>
        </authorList>
    </citation>
    <scope>NUCLEOTIDE SEQUENCE [LARGE SCALE GENOMIC DNA]</scope>
    <source>
        <strain evidence="3 4">CCMP1005</strain>
    </source>
</reference>
<keyword evidence="2" id="KW-0472">Membrane</keyword>
<feature type="compositionally biased region" description="Polar residues" evidence="1">
    <location>
        <begin position="215"/>
        <end position="226"/>
    </location>
</feature>
<feature type="compositionally biased region" description="Low complexity" evidence="1">
    <location>
        <begin position="192"/>
        <end position="203"/>
    </location>
</feature>
<protein>
    <submittedName>
        <fullName evidence="3">Uncharacterized protein</fullName>
    </submittedName>
</protein>
<dbReference type="Proteomes" id="UP000266841">
    <property type="component" value="Unassembled WGS sequence"/>
</dbReference>
<evidence type="ECO:0000256" key="1">
    <source>
        <dbReference type="SAM" id="MobiDB-lite"/>
    </source>
</evidence>
<organism evidence="3 4">
    <name type="scientific">Thalassiosira oceanica</name>
    <name type="common">Marine diatom</name>
    <dbReference type="NCBI Taxonomy" id="159749"/>
    <lineage>
        <taxon>Eukaryota</taxon>
        <taxon>Sar</taxon>
        <taxon>Stramenopiles</taxon>
        <taxon>Ochrophyta</taxon>
        <taxon>Bacillariophyta</taxon>
        <taxon>Coscinodiscophyceae</taxon>
        <taxon>Thalassiosirophycidae</taxon>
        <taxon>Thalassiosirales</taxon>
        <taxon>Thalassiosiraceae</taxon>
        <taxon>Thalassiosira</taxon>
    </lineage>
</organism>